<dbReference type="EMBL" id="JBHSJF010000006">
    <property type="protein sequence ID" value="MFC5068695.1"/>
    <property type="molecule type" value="Genomic_DNA"/>
</dbReference>
<gene>
    <name evidence="1" type="ORF">ACFPFW_11815</name>
</gene>
<dbReference type="Pfam" id="PF19879">
    <property type="entry name" value="DUF6352"/>
    <property type="match status" value="1"/>
</dbReference>
<reference evidence="2" key="1">
    <citation type="journal article" date="2019" name="Int. J. Syst. Evol. Microbiol.">
        <title>The Global Catalogue of Microorganisms (GCM) 10K type strain sequencing project: providing services to taxonomists for standard genome sequencing and annotation.</title>
        <authorList>
            <consortium name="The Broad Institute Genomics Platform"/>
            <consortium name="The Broad Institute Genome Sequencing Center for Infectious Disease"/>
            <person name="Wu L."/>
            <person name="Ma J."/>
        </authorList>
    </citation>
    <scope>NUCLEOTIDE SEQUENCE [LARGE SCALE GENOMIC DNA]</scope>
    <source>
        <strain evidence="2">CGMCC 1.16444</strain>
    </source>
</reference>
<proteinExistence type="predicted"/>
<sequence>MKDFWISSGHHLLDHDENGRLVVTDEFLKAYLARPELVPPDDACAAERALHSSLLAEPRRKVSASEIDALDDEDARENWRVMLTFRDRLISEPTLEAAYLNLVRGDLSGTPSLFLNQLTQVVLRNALDGCEDPHIVRASELFFRPQRASVHEESLLLADQEIIEEHEGQRANSPLLQMFAGPAVTDLDVLEASNADGYFERSDAFDMVLSFAGTEGRAGLARALEIWIAHLLGIRVSIEPVAKAEDTDWAWFVGLDAEATRIGNALWRGHEVGDDALDRIVGLFRLSFEESTVARSEIAGRPVWLFLATAPDKTIRLKPQNLITGLPLAEAS</sequence>
<protein>
    <submittedName>
        <fullName evidence="1">DUF6352 family protein</fullName>
    </submittedName>
</protein>
<organism evidence="1 2">
    <name type="scientific">Flaviflagellibacter deserti</name>
    <dbReference type="NCBI Taxonomy" id="2267266"/>
    <lineage>
        <taxon>Bacteria</taxon>
        <taxon>Pseudomonadati</taxon>
        <taxon>Pseudomonadota</taxon>
        <taxon>Alphaproteobacteria</taxon>
        <taxon>Hyphomicrobiales</taxon>
        <taxon>Flaviflagellibacter</taxon>
    </lineage>
</organism>
<dbReference type="InterPro" id="IPR045932">
    <property type="entry name" value="DUF6352"/>
</dbReference>
<keyword evidence="2" id="KW-1185">Reference proteome</keyword>
<dbReference type="RefSeq" id="WP_114956110.1">
    <property type="nucleotide sequence ID" value="NZ_JBHSJF010000006.1"/>
</dbReference>
<comment type="caution">
    <text evidence="1">The sequence shown here is derived from an EMBL/GenBank/DDBJ whole genome shotgun (WGS) entry which is preliminary data.</text>
</comment>
<evidence type="ECO:0000313" key="1">
    <source>
        <dbReference type="EMBL" id="MFC5068695.1"/>
    </source>
</evidence>
<accession>A0ABV9Z4S6</accession>
<evidence type="ECO:0000313" key="2">
    <source>
        <dbReference type="Proteomes" id="UP001595796"/>
    </source>
</evidence>
<name>A0ABV9Z4S6_9HYPH</name>
<dbReference type="Proteomes" id="UP001595796">
    <property type="component" value="Unassembled WGS sequence"/>
</dbReference>